<accession>A0A0D0L5A8</accession>
<protein>
    <submittedName>
        <fullName evidence="1">Uncharacterized protein</fullName>
    </submittedName>
</protein>
<reference evidence="1 2" key="1">
    <citation type="submission" date="2014-12" db="EMBL/GenBank/DDBJ databases">
        <title>16Stimator: statistical estimation of ribosomal gene copy numbers from draft genome assemblies.</title>
        <authorList>
            <person name="Perisin M.A."/>
            <person name="Vetter M."/>
            <person name="Gilbert J.A."/>
            <person name="Bergelson J."/>
        </authorList>
    </citation>
    <scope>NUCLEOTIDE SEQUENCE [LARGE SCALE GENOMIC DNA]</scope>
    <source>
        <strain evidence="1 2">MEJ086</strain>
    </source>
</reference>
<gene>
    <name evidence="1" type="ORF">RU08_01785</name>
</gene>
<dbReference type="EMBL" id="JXQW01000003">
    <property type="protein sequence ID" value="KIQ06152.1"/>
    <property type="molecule type" value="Genomic_DNA"/>
</dbReference>
<evidence type="ECO:0000313" key="2">
    <source>
        <dbReference type="Proteomes" id="UP000032068"/>
    </source>
</evidence>
<dbReference type="RefSeq" id="WP_042552080.1">
    <property type="nucleotide sequence ID" value="NZ_JXQW01000003.1"/>
</dbReference>
<evidence type="ECO:0000313" key="1">
    <source>
        <dbReference type="EMBL" id="KIQ06152.1"/>
    </source>
</evidence>
<organism evidence="1 2">
    <name type="scientific">Pseudomonas fulva</name>
    <dbReference type="NCBI Taxonomy" id="47880"/>
    <lineage>
        <taxon>Bacteria</taxon>
        <taxon>Pseudomonadati</taxon>
        <taxon>Pseudomonadota</taxon>
        <taxon>Gammaproteobacteria</taxon>
        <taxon>Pseudomonadales</taxon>
        <taxon>Pseudomonadaceae</taxon>
        <taxon>Pseudomonas</taxon>
    </lineage>
</organism>
<dbReference type="AlphaFoldDB" id="A0A0D0L5A8"/>
<comment type="caution">
    <text evidence="1">The sequence shown here is derived from an EMBL/GenBank/DDBJ whole genome shotgun (WGS) entry which is preliminary data.</text>
</comment>
<proteinExistence type="predicted"/>
<sequence>MKKILTMVFMLIPILVFAVCYLLYASEQALCSKKNLDVSDAELIRTVNLAIEKELGSEMTVVDEDGERVTISTKEKLYPNWDFSPDNPSCCHVIREEKPFWKALSGDGDITVEVSPAIEPMFPVGSDSNYRFVFDTCGVLKWSDFGLPNTHQNKVEVKRSG</sequence>
<dbReference type="Proteomes" id="UP000032068">
    <property type="component" value="Unassembled WGS sequence"/>
</dbReference>
<dbReference type="OrthoDB" id="9986891at2"/>
<name>A0A0D0L5A8_9PSED</name>